<dbReference type="InterPro" id="IPR011029">
    <property type="entry name" value="DEATH-like_dom_sf"/>
</dbReference>
<dbReference type="AlphaFoldDB" id="A0A3B3CH09"/>
<dbReference type="PROSITE" id="PS50824">
    <property type="entry name" value="DAPIN"/>
    <property type="match status" value="1"/>
</dbReference>
<dbReference type="Pfam" id="PF02758">
    <property type="entry name" value="PYRIN"/>
    <property type="match status" value="1"/>
</dbReference>
<dbReference type="Ensembl" id="ENSOMET00000024812.1">
    <property type="protein sequence ID" value="ENSOMEP00000016373.1"/>
    <property type="gene ID" value="ENSOMEG00000017999.1"/>
</dbReference>
<organism evidence="2 3">
    <name type="scientific">Oryzias melastigma</name>
    <name type="common">Marine medaka</name>
    <dbReference type="NCBI Taxonomy" id="30732"/>
    <lineage>
        <taxon>Eukaryota</taxon>
        <taxon>Metazoa</taxon>
        <taxon>Chordata</taxon>
        <taxon>Craniata</taxon>
        <taxon>Vertebrata</taxon>
        <taxon>Euteleostomi</taxon>
        <taxon>Actinopterygii</taxon>
        <taxon>Neopterygii</taxon>
        <taxon>Teleostei</taxon>
        <taxon>Neoteleostei</taxon>
        <taxon>Acanthomorphata</taxon>
        <taxon>Ovalentaria</taxon>
        <taxon>Atherinomorphae</taxon>
        <taxon>Beloniformes</taxon>
        <taxon>Adrianichthyidae</taxon>
        <taxon>Oryziinae</taxon>
        <taxon>Oryzias</taxon>
    </lineage>
</organism>
<dbReference type="STRING" id="30732.ENSOMEP00000016373"/>
<evidence type="ECO:0000259" key="1">
    <source>
        <dbReference type="PROSITE" id="PS50824"/>
    </source>
</evidence>
<name>A0A3B3CH09_ORYME</name>
<dbReference type="SUPFAM" id="SSF47986">
    <property type="entry name" value="DEATH domain"/>
    <property type="match status" value="1"/>
</dbReference>
<reference evidence="2" key="1">
    <citation type="submission" date="2025-08" db="UniProtKB">
        <authorList>
            <consortium name="Ensembl"/>
        </authorList>
    </citation>
    <scope>IDENTIFICATION</scope>
</reference>
<accession>A0A3B3CH09</accession>
<dbReference type="Proteomes" id="UP000261560">
    <property type="component" value="Unplaced"/>
</dbReference>
<evidence type="ECO:0000313" key="2">
    <source>
        <dbReference type="Ensembl" id="ENSOMEP00000016373.1"/>
    </source>
</evidence>
<dbReference type="CDD" id="cd08321">
    <property type="entry name" value="Pyrin_ASC-like"/>
    <property type="match status" value="1"/>
</dbReference>
<dbReference type="OMA" id="VEDDKCI"/>
<proteinExistence type="predicted"/>
<keyword evidence="3" id="KW-1185">Reference proteome</keyword>
<feature type="domain" description="Pyrin" evidence="1">
    <location>
        <begin position="10"/>
        <end position="89"/>
    </location>
</feature>
<dbReference type="InterPro" id="IPR004020">
    <property type="entry name" value="DAPIN"/>
</dbReference>
<evidence type="ECO:0000313" key="3">
    <source>
        <dbReference type="Proteomes" id="UP000261560"/>
    </source>
</evidence>
<protein>
    <recommendedName>
        <fullName evidence="1">Pyrin domain-containing protein</fullName>
    </recommendedName>
</protein>
<reference evidence="2" key="2">
    <citation type="submission" date="2025-09" db="UniProtKB">
        <authorList>
            <consortium name="Ensembl"/>
        </authorList>
    </citation>
    <scope>IDENTIFICATION</scope>
</reference>
<sequence length="97" mass="11260">VGISGEEGREALEDLDTDNFKKFQWQLQLGVSSYEPIPKSHLEHASRIQTVTKIVEKYGEDKAEEITIQTLKEIDNNDLAEKLKKENILKRSYQLLW</sequence>
<dbReference type="PaxDb" id="30732-ENSOMEP00000016373"/>
<dbReference type="GeneTree" id="ENSGT01150000287449"/>
<dbReference type="Gene3D" id="1.10.533.10">
    <property type="entry name" value="Death Domain, Fas"/>
    <property type="match status" value="1"/>
</dbReference>
<dbReference type="SMART" id="SM01289">
    <property type="entry name" value="PYRIN"/>
    <property type="match status" value="1"/>
</dbReference>